<proteinExistence type="predicted"/>
<comment type="caution">
    <text evidence="1">The sequence shown here is derived from an EMBL/GenBank/DDBJ whole genome shotgun (WGS) entry which is preliminary data.</text>
</comment>
<accession>A0ABW9HP89</accession>
<organism evidence="1 2">
    <name type="scientific">Streptomyces niveiscabiei</name>
    <dbReference type="NCBI Taxonomy" id="164115"/>
    <lineage>
        <taxon>Bacteria</taxon>
        <taxon>Bacillati</taxon>
        <taxon>Actinomycetota</taxon>
        <taxon>Actinomycetes</taxon>
        <taxon>Kitasatosporales</taxon>
        <taxon>Streptomycetaceae</taxon>
        <taxon>Streptomyces</taxon>
    </lineage>
</organism>
<evidence type="ECO:0008006" key="3">
    <source>
        <dbReference type="Google" id="ProtNLM"/>
    </source>
</evidence>
<name>A0ABW9HP89_9ACTN</name>
<dbReference type="EMBL" id="JBJVNI010000006">
    <property type="protein sequence ID" value="MFM9609546.1"/>
    <property type="molecule type" value="Genomic_DNA"/>
</dbReference>
<protein>
    <recommendedName>
        <fullName evidence="3">2-phospho-L-lactate guanylyltransferase</fullName>
    </recommendedName>
</protein>
<evidence type="ECO:0000313" key="2">
    <source>
        <dbReference type="Proteomes" id="UP001631957"/>
    </source>
</evidence>
<sequence>MQATAYTYDPETRTGQVLLDDGTPLPFGAEAFDAGGLRLLRVGQRVRIETQGTGEALRITLVTLQTF</sequence>
<dbReference type="RefSeq" id="WP_109361691.1">
    <property type="nucleotide sequence ID" value="NZ_JBJVNI010000006.1"/>
</dbReference>
<keyword evidence="2" id="KW-1185">Reference proteome</keyword>
<gene>
    <name evidence="1" type="ORF">ACKI18_12590</name>
</gene>
<evidence type="ECO:0000313" key="1">
    <source>
        <dbReference type="EMBL" id="MFM9609546.1"/>
    </source>
</evidence>
<dbReference type="Proteomes" id="UP001631957">
    <property type="component" value="Unassembled WGS sequence"/>
</dbReference>
<reference evidence="1 2" key="1">
    <citation type="submission" date="2024-12" db="EMBL/GenBank/DDBJ databases">
        <title>Forecasting of Potato common scab and diversities of Pathogenic streptomyces spp. in china.</title>
        <authorList>
            <person name="Handique U."/>
            <person name="Wu J."/>
        </authorList>
    </citation>
    <scope>NUCLEOTIDE SEQUENCE [LARGE SCALE GENOMIC DNA]</scope>
    <source>
        <strain evidence="1 2">ZRIMU1530</strain>
    </source>
</reference>